<gene>
    <name evidence="1" type="ORF">RCOM_2105480</name>
</gene>
<name>B9TMD8_RICCO</name>
<accession>B9TMD8</accession>
<evidence type="ECO:0000313" key="1">
    <source>
        <dbReference type="EMBL" id="EEF22977.1"/>
    </source>
</evidence>
<proteinExistence type="predicted"/>
<dbReference type="InParanoid" id="B9TMD8"/>
<dbReference type="Proteomes" id="UP000008311">
    <property type="component" value="Unassembled WGS sequence"/>
</dbReference>
<reference evidence="2" key="1">
    <citation type="journal article" date="2010" name="Nat. Biotechnol.">
        <title>Draft genome sequence of the oilseed species Ricinus communis.</title>
        <authorList>
            <person name="Chan A.P."/>
            <person name="Crabtree J."/>
            <person name="Zhao Q."/>
            <person name="Lorenzi H."/>
            <person name="Orvis J."/>
            <person name="Puiu D."/>
            <person name="Melake-Berhan A."/>
            <person name="Jones K.M."/>
            <person name="Redman J."/>
            <person name="Chen G."/>
            <person name="Cahoon E.B."/>
            <person name="Gedil M."/>
            <person name="Stanke M."/>
            <person name="Haas B.J."/>
            <person name="Wortman J.R."/>
            <person name="Fraser-Liggett C.M."/>
            <person name="Ravel J."/>
            <person name="Rabinowicz P.D."/>
        </authorList>
    </citation>
    <scope>NUCLEOTIDE SEQUENCE [LARGE SCALE GENOMIC DNA]</scope>
    <source>
        <strain evidence="2">cv. Hale</strain>
    </source>
</reference>
<dbReference type="EMBL" id="EQ988775">
    <property type="protein sequence ID" value="EEF22977.1"/>
    <property type="molecule type" value="Genomic_DNA"/>
</dbReference>
<keyword evidence="2" id="KW-1185">Reference proteome</keyword>
<organism evidence="1 2">
    <name type="scientific">Ricinus communis</name>
    <name type="common">Castor bean</name>
    <dbReference type="NCBI Taxonomy" id="3988"/>
    <lineage>
        <taxon>Eukaryota</taxon>
        <taxon>Viridiplantae</taxon>
        <taxon>Streptophyta</taxon>
        <taxon>Embryophyta</taxon>
        <taxon>Tracheophyta</taxon>
        <taxon>Spermatophyta</taxon>
        <taxon>Magnoliopsida</taxon>
        <taxon>eudicotyledons</taxon>
        <taxon>Gunneridae</taxon>
        <taxon>Pentapetalae</taxon>
        <taxon>rosids</taxon>
        <taxon>fabids</taxon>
        <taxon>Malpighiales</taxon>
        <taxon>Euphorbiaceae</taxon>
        <taxon>Acalyphoideae</taxon>
        <taxon>Acalypheae</taxon>
        <taxon>Ricinus</taxon>
    </lineage>
</organism>
<evidence type="ECO:0000313" key="2">
    <source>
        <dbReference type="Proteomes" id="UP000008311"/>
    </source>
</evidence>
<sequence length="169" mass="18561">MIDIGHHPHRYGERRRRQSVLQGKAGLNRLAEFAADAHRLPEDIGEAGSPGVFRHLAPAVDRDLNQLLTSRRIVIVLVGEDRELRADGMAAEIGSDIGKSLEPVDIIASYILVGMTEMIETTVGAGHARRHANARPLQCCLHITRQAANGRCLPAWIDELVRQLQVADA</sequence>
<protein>
    <submittedName>
        <fullName evidence="1">Uncharacterized protein</fullName>
    </submittedName>
</protein>
<dbReference type="AlphaFoldDB" id="B9TMD8"/>